<dbReference type="InParanoid" id="A0A0C2TLJ2"/>
<evidence type="ECO:0000313" key="2">
    <source>
        <dbReference type="EMBL" id="KIL67984.1"/>
    </source>
</evidence>
<proteinExistence type="predicted"/>
<gene>
    <name evidence="2" type="ORF">M378DRAFT_159237</name>
</gene>
<organism evidence="2 3">
    <name type="scientific">Amanita muscaria (strain Koide BX008)</name>
    <dbReference type="NCBI Taxonomy" id="946122"/>
    <lineage>
        <taxon>Eukaryota</taxon>
        <taxon>Fungi</taxon>
        <taxon>Dikarya</taxon>
        <taxon>Basidiomycota</taxon>
        <taxon>Agaricomycotina</taxon>
        <taxon>Agaricomycetes</taxon>
        <taxon>Agaricomycetidae</taxon>
        <taxon>Agaricales</taxon>
        <taxon>Pluteineae</taxon>
        <taxon>Amanitaceae</taxon>
        <taxon>Amanita</taxon>
    </lineage>
</organism>
<sequence>MGSVGNSKVSDAGCPDDSVDSQAGGGKEERGKGDYFLNTLGTKVRDITGLSLNPV</sequence>
<dbReference type="AlphaFoldDB" id="A0A0C2TLJ2"/>
<dbReference type="HOGENOM" id="CLU_3031912_0_0_1"/>
<name>A0A0C2TLJ2_AMAMK</name>
<accession>A0A0C2TLJ2</accession>
<feature type="region of interest" description="Disordered" evidence="1">
    <location>
        <begin position="1"/>
        <end position="35"/>
    </location>
</feature>
<keyword evidence="3" id="KW-1185">Reference proteome</keyword>
<dbReference type="EMBL" id="KN818230">
    <property type="protein sequence ID" value="KIL67984.1"/>
    <property type="molecule type" value="Genomic_DNA"/>
</dbReference>
<reference evidence="2 3" key="1">
    <citation type="submission" date="2014-04" db="EMBL/GenBank/DDBJ databases">
        <title>Evolutionary Origins and Diversification of the Mycorrhizal Mutualists.</title>
        <authorList>
            <consortium name="DOE Joint Genome Institute"/>
            <consortium name="Mycorrhizal Genomics Consortium"/>
            <person name="Kohler A."/>
            <person name="Kuo A."/>
            <person name="Nagy L.G."/>
            <person name="Floudas D."/>
            <person name="Copeland A."/>
            <person name="Barry K.W."/>
            <person name="Cichocki N."/>
            <person name="Veneault-Fourrey C."/>
            <person name="LaButti K."/>
            <person name="Lindquist E.A."/>
            <person name="Lipzen A."/>
            <person name="Lundell T."/>
            <person name="Morin E."/>
            <person name="Murat C."/>
            <person name="Riley R."/>
            <person name="Ohm R."/>
            <person name="Sun H."/>
            <person name="Tunlid A."/>
            <person name="Henrissat B."/>
            <person name="Grigoriev I.V."/>
            <person name="Hibbett D.S."/>
            <person name="Martin F."/>
        </authorList>
    </citation>
    <scope>NUCLEOTIDE SEQUENCE [LARGE SCALE GENOMIC DNA]</scope>
    <source>
        <strain evidence="2 3">Koide BX008</strain>
    </source>
</reference>
<protein>
    <submittedName>
        <fullName evidence="2">Uncharacterized protein</fullName>
    </submittedName>
</protein>
<evidence type="ECO:0000256" key="1">
    <source>
        <dbReference type="SAM" id="MobiDB-lite"/>
    </source>
</evidence>
<dbReference type="Proteomes" id="UP000054549">
    <property type="component" value="Unassembled WGS sequence"/>
</dbReference>
<evidence type="ECO:0000313" key="3">
    <source>
        <dbReference type="Proteomes" id="UP000054549"/>
    </source>
</evidence>